<evidence type="ECO:0000313" key="3">
    <source>
        <dbReference type="EMBL" id="KAI5409438.1"/>
    </source>
</evidence>
<evidence type="ECO:0000256" key="1">
    <source>
        <dbReference type="SAM" id="MobiDB-lite"/>
    </source>
</evidence>
<dbReference type="EMBL" id="JAMSHJ010000005">
    <property type="protein sequence ID" value="KAI5409438.1"/>
    <property type="molecule type" value="Genomic_DNA"/>
</dbReference>
<accession>A0A9D4WUR2</accession>
<organism evidence="3 4">
    <name type="scientific">Pisum sativum</name>
    <name type="common">Garden pea</name>
    <name type="synonym">Lathyrus oleraceus</name>
    <dbReference type="NCBI Taxonomy" id="3888"/>
    <lineage>
        <taxon>Eukaryota</taxon>
        <taxon>Viridiplantae</taxon>
        <taxon>Streptophyta</taxon>
        <taxon>Embryophyta</taxon>
        <taxon>Tracheophyta</taxon>
        <taxon>Spermatophyta</taxon>
        <taxon>Magnoliopsida</taxon>
        <taxon>eudicotyledons</taxon>
        <taxon>Gunneridae</taxon>
        <taxon>Pentapetalae</taxon>
        <taxon>rosids</taxon>
        <taxon>fabids</taxon>
        <taxon>Fabales</taxon>
        <taxon>Fabaceae</taxon>
        <taxon>Papilionoideae</taxon>
        <taxon>50 kb inversion clade</taxon>
        <taxon>NPAAA clade</taxon>
        <taxon>Hologalegina</taxon>
        <taxon>IRL clade</taxon>
        <taxon>Fabeae</taxon>
        <taxon>Lathyrus</taxon>
    </lineage>
</organism>
<feature type="region of interest" description="Disordered" evidence="1">
    <location>
        <begin position="657"/>
        <end position="676"/>
    </location>
</feature>
<evidence type="ECO:0000259" key="2">
    <source>
        <dbReference type="Pfam" id="PF10536"/>
    </source>
</evidence>
<dbReference type="Pfam" id="PF10536">
    <property type="entry name" value="PMD"/>
    <property type="match status" value="1"/>
</dbReference>
<dbReference type="AlphaFoldDB" id="A0A9D4WUR2"/>
<reference evidence="3 4" key="1">
    <citation type="journal article" date="2022" name="Nat. Genet.">
        <title>Improved pea reference genome and pan-genome highlight genomic features and evolutionary characteristics.</title>
        <authorList>
            <person name="Yang T."/>
            <person name="Liu R."/>
            <person name="Luo Y."/>
            <person name="Hu S."/>
            <person name="Wang D."/>
            <person name="Wang C."/>
            <person name="Pandey M.K."/>
            <person name="Ge S."/>
            <person name="Xu Q."/>
            <person name="Li N."/>
            <person name="Li G."/>
            <person name="Huang Y."/>
            <person name="Saxena R.K."/>
            <person name="Ji Y."/>
            <person name="Li M."/>
            <person name="Yan X."/>
            <person name="He Y."/>
            <person name="Liu Y."/>
            <person name="Wang X."/>
            <person name="Xiang C."/>
            <person name="Varshney R.K."/>
            <person name="Ding H."/>
            <person name="Gao S."/>
            <person name="Zong X."/>
        </authorList>
    </citation>
    <scope>NUCLEOTIDE SEQUENCE [LARGE SCALE GENOMIC DNA]</scope>
    <source>
        <strain evidence="3 4">cv. Zhongwan 6</strain>
    </source>
</reference>
<keyword evidence="4" id="KW-1185">Reference proteome</keyword>
<feature type="domain" description="Aminotransferase-like plant mobile" evidence="2">
    <location>
        <begin position="102"/>
        <end position="462"/>
    </location>
</feature>
<dbReference type="Gramene" id="Psat05G0503200-T1">
    <property type="protein sequence ID" value="KAI5409438.1"/>
    <property type="gene ID" value="KIW84_055032"/>
</dbReference>
<dbReference type="Gramene" id="Psat5g179960.2">
    <property type="protein sequence ID" value="Psat5g179960.2.cds"/>
    <property type="gene ID" value="Psat5g179960"/>
</dbReference>
<dbReference type="Gramene" id="Psat5g179960.1">
    <property type="protein sequence ID" value="Psat5g179960.1.cds"/>
    <property type="gene ID" value="Psat5g179960"/>
</dbReference>
<sequence length="676" mass="77357">MNPKDSLENTIMEVREDFMLSPAGDSEPTFRTAHFLKPIANSIHELTLNELFLNPSSSSFVFEPKGCPLKINFNGWRYPQTKWVRWLDQLKPKYESVWKKAGIFEPIMSTKSRLMKNQDLVYGVAEKWCSETNTFVFPFGEATITLEDVIVLGGYSLFGDPVFTPLEDQEMKEVEKKLILARQERSKKGMPPSTSMWIDIFIDKSSEIEHEAFLVTWLSIFVFPHKYNLVKSCLFSLAVHLARGNRIALAPAVLASLYNDLNLFKEVIVGFEKCLLRGVELPLVLEVNVQSPFYLVQVWVWERFKNLQPRPNLINNEDHVLLRWHMVRALEIDSVRLALDSAIDHFLWRPYVRYANKCGIYYPNDETLVPFKKDLDKQILSFVLCLRVSELVGFECIEQYLPHRVAMQFGLDQDVPGYVSRFNNTEAIAWKNYTRPSSDTSLYFPSRFFEADVTTRYAKWWKKSVLGPQGFYKNVVRRKRSARSLKFRPHHAALFPPPKLIDDDVPKVLKTISSENSAEDSLKAEKNVDAPSSLLSENHTLAPSISAVEDCTTVLKDVKFKDGISVKDGLKSEKTADATSSLPQKHDTLSPLISVEDCNPVLEDDEFEDANKSKEARLSSERVCESETQGESSSYLSDASIAKLEERISRLEKLHRELKMARKSREGNARPMSGPQ</sequence>
<feature type="compositionally biased region" description="Polar residues" evidence="1">
    <location>
        <begin position="626"/>
        <end position="637"/>
    </location>
</feature>
<dbReference type="GO" id="GO:0010073">
    <property type="term" value="P:meristem maintenance"/>
    <property type="evidence" value="ECO:0007669"/>
    <property type="project" value="InterPro"/>
</dbReference>
<gene>
    <name evidence="3" type="ORF">KIW84_055032</name>
</gene>
<dbReference type="InterPro" id="IPR019557">
    <property type="entry name" value="AminoTfrase-like_pln_mobile"/>
</dbReference>
<comment type="caution">
    <text evidence="3">The sequence shown here is derived from an EMBL/GenBank/DDBJ whole genome shotgun (WGS) entry which is preliminary data.</text>
</comment>
<dbReference type="Gramene" id="PSAT_LOCUS21330_t1">
    <property type="protein sequence ID" value="CAL5202157.1"/>
    <property type="gene ID" value="PSAT_LOCUS21330"/>
</dbReference>
<feature type="compositionally biased region" description="Basic and acidic residues" evidence="1">
    <location>
        <begin position="657"/>
        <end position="668"/>
    </location>
</feature>
<evidence type="ECO:0000313" key="4">
    <source>
        <dbReference type="Proteomes" id="UP001058974"/>
    </source>
</evidence>
<dbReference type="PANTHER" id="PTHR46033">
    <property type="entry name" value="PROTEIN MAIN-LIKE 2"/>
    <property type="match status" value="1"/>
</dbReference>
<dbReference type="InterPro" id="IPR044824">
    <property type="entry name" value="MAIN-like"/>
</dbReference>
<name>A0A9D4WUR2_PEA</name>
<dbReference type="PANTHER" id="PTHR46033:SF67">
    <property type="entry name" value="AMINOTRANSFERASE-LIKE, PLANT MOBILE DOMAIN FAMILY PROTEIN"/>
    <property type="match status" value="1"/>
</dbReference>
<protein>
    <recommendedName>
        <fullName evidence="2">Aminotransferase-like plant mobile domain-containing protein</fullName>
    </recommendedName>
</protein>
<proteinExistence type="predicted"/>
<dbReference type="OrthoDB" id="1572276at2759"/>
<feature type="compositionally biased region" description="Basic and acidic residues" evidence="1">
    <location>
        <begin position="609"/>
        <end position="625"/>
    </location>
</feature>
<feature type="region of interest" description="Disordered" evidence="1">
    <location>
        <begin position="606"/>
        <end position="639"/>
    </location>
</feature>
<dbReference type="Proteomes" id="UP001058974">
    <property type="component" value="Chromosome 5"/>
</dbReference>